<evidence type="ECO:0000259" key="3">
    <source>
        <dbReference type="Pfam" id="PF00656"/>
    </source>
</evidence>
<accession>A0A7G1P8D2</accession>
<evidence type="ECO:0000256" key="2">
    <source>
        <dbReference type="SAM" id="MobiDB-lite"/>
    </source>
</evidence>
<feature type="coiled-coil region" evidence="1">
    <location>
        <begin position="269"/>
        <end position="296"/>
    </location>
</feature>
<dbReference type="Pfam" id="PF24401">
    <property type="entry name" value="iHD-CE"/>
    <property type="match status" value="1"/>
</dbReference>
<feature type="compositionally biased region" description="Basic and acidic residues" evidence="2">
    <location>
        <begin position="1602"/>
        <end position="1613"/>
    </location>
</feature>
<gene>
    <name evidence="6" type="ORF">GCM10017557_64280</name>
</gene>
<evidence type="ECO:0000313" key="7">
    <source>
        <dbReference type="Proteomes" id="UP000516444"/>
    </source>
</evidence>
<sequence length="1768" mass="194746">MGESRQALIVAVPQYELPDRFEDLTETVGRDVELMTEALRSSGYSVELVGAPPHEPALRSRIRSTISRVCATAPEDSTVLIHFTGHGLSVGGADYLVPADAQLTWATSPPQVALDSLIGLDLAELLQGCRAGTVLLTVDACRGTAGTDGPSYGGPATNFPAWRSRVAVLFGCGPGQTCGSDVEHGSHFSRALAEALHADTAPRTVADVITHTVRRTTEFARAAREQQTPTAHYAPSGPDAVNEVELCAGRTLQEEWTLAVRDPELWASVRCEDERRAELQQALVRLTQECAKWRGAALARVPDPWADDNYPVRVLSRGLRPLLAPSQTQGGPLLDAGEFALLAAAPFVREAVHAMGITSVATIDPLRLDPAMGDAGRDPERVDLEHTFAAHALLRRKGRELAGRGRQEDAEAVAAWLVHRHVSGKEELWDTYAPQLLTPLAKVLIGADAAPARIGELTDELVRVCRQTAVAPAQPHQGEHAGADTRWRLDELVRPDATVERWRPRELSWLIGVAGLLGGDLRQLPGVLVDNIGITDGLRPAQAVQSVRELRWSRDRHSKALDLDLPCPHPAVHAALESLTHWTDDAVRRIRAHTAPTGPTELLTHLPERVTCRKLRPQYDIATRSDAYGMPLMRFALAEDEMRELLMGTQLYGDPALALRELYQNALDACRYREARVRYGEVGRRIARNWEGEIVFREGVDDEGRPYVECEDNGVGMGHETLRGTFARAGRRFEQSREYRREQANWRRADPDLRIYPNSRFGVGVFSYFMLADEISIWTRATDEYGREDPSGGLRVDIASSGSLFRIRKSDEAQARGGTRVRLYLQADGVDVAGQLGKHIWRSDFAMRVENAGDTVRTWEKKALYYFGDHTRPVPAGKDMWWVEGKGCLLADGVQVDADAMFGKGDSSVQTWLREDGRGLYRDYFEDLDETNRRTTERPPFGCVVDLRETHAPDISTSRTSLLSYDRDWVADRVLEACGDFEVPEWMTMEWLWAFALRYPEGAVRITERLLAADARVTSRLGWDRSTVIEFRKVGCLPLDSGLVALRTGYGGSGALSSLSSLSSLSRGEQTLPAWRAGVLHSVGIELGVRLGGLAVPETVAGYPAPQAWEAHVGREIPLRTFDGVRRAALKRRTDEVLTLGDVWRRLRRYAVVGLELPAATGFDAAHAMTLDATDCELLMGDGGYLGALLDPDLNRGEVDVLSVLSRFSTQKGLPLREALGRARRFAGAGFPLAIPETVAEPPEAEVATPEELDWLSWHFQVVQSGEPPRGGIRDPEEYKKVMRRYAWLGVTPVALPDQAEEAEVPRSDPGRQVSPYLSLPQEQREEFGRTFGASWAGELGTLSLRQLARGSGMLSLPVEQVLARYGAFLRSKSVRIPDYADLAGRVFSRLDSDLLGAALDDWPHRLLGDEETACPAPLLQTAAAVRKVQETAEQVAESLRGLAADGLVATEAPALVERWRDISQNDWKLLPVPVRWPEAPHGYPQERASMVVDGEIHGLYAVLAAAYARMTLGSAIARLLAVGPLVGLAASGPVLPASLAEMRPAPADIEACYMQEDDRLDWRTDSEPVRLVNHALATNGTLGESMAVLTRYAPLGAPWREPAEEGRDRGQDPRPTGFADWREHRPTQHDRAIFDADLVGARPAGPLELLRVAARFGWRIDHAWDRLAVYRPFGLELLVARPEFDAVPIWEDLILLTEHCTGSAPALGGQVTAERVAVTARELERPTRWVHDRLGLYAALFGLVLPSECPAEPAPTPVPRAYFDHTE</sequence>
<evidence type="ECO:0000313" key="6">
    <source>
        <dbReference type="EMBL" id="BCL31569.1"/>
    </source>
</evidence>
<evidence type="ECO:0000259" key="4">
    <source>
        <dbReference type="Pfam" id="PF24401"/>
    </source>
</evidence>
<dbReference type="KEGG" id="sgm:GCM10017557_64280"/>
<dbReference type="SUPFAM" id="SSF52129">
    <property type="entry name" value="Caspase-like"/>
    <property type="match status" value="1"/>
</dbReference>
<dbReference type="PANTHER" id="PTHR22576:SF37">
    <property type="entry name" value="MUCOSA-ASSOCIATED LYMPHOID TISSUE LYMPHOMA TRANSLOCATION PROTEIN 1"/>
    <property type="match status" value="1"/>
</dbReference>
<dbReference type="InterPro" id="IPR056507">
    <property type="entry name" value="wHTH-HSP90_Na-assoc"/>
</dbReference>
<dbReference type="GO" id="GO:0004197">
    <property type="term" value="F:cysteine-type endopeptidase activity"/>
    <property type="evidence" value="ECO:0007669"/>
    <property type="project" value="InterPro"/>
</dbReference>
<dbReference type="InterPro" id="IPR052039">
    <property type="entry name" value="Caspase-related_regulators"/>
</dbReference>
<reference evidence="6 7" key="1">
    <citation type="journal article" date="2014" name="Int. J. Syst. Evol. Microbiol.">
        <title>Complete genome sequence of Corynebacterium casei LMG S-19264T (=DSM 44701T), isolated from a smear-ripened cheese.</title>
        <authorList>
            <consortium name="US DOE Joint Genome Institute (JGI-PGF)"/>
            <person name="Walter F."/>
            <person name="Albersmeier A."/>
            <person name="Kalinowski J."/>
            <person name="Ruckert C."/>
        </authorList>
    </citation>
    <scope>NUCLEOTIDE SEQUENCE [LARGE SCALE GENOMIC DNA]</scope>
    <source>
        <strain evidence="6 7">JCM 4677</strain>
    </source>
</reference>
<dbReference type="SUPFAM" id="SSF55874">
    <property type="entry name" value="ATPase domain of HSP90 chaperone/DNA topoisomerase II/histidine kinase"/>
    <property type="match status" value="1"/>
</dbReference>
<dbReference type="Gene3D" id="3.40.50.1460">
    <property type="match status" value="1"/>
</dbReference>
<protein>
    <submittedName>
        <fullName evidence="6">Uncharacterized protein</fullName>
    </submittedName>
</protein>
<dbReference type="PANTHER" id="PTHR22576">
    <property type="entry name" value="MUCOSA ASSOCIATED LYMPHOID TISSUE LYMPHOMA TRANSLOCATION PROTEIN 1/PARACASPASE"/>
    <property type="match status" value="1"/>
</dbReference>
<dbReference type="GO" id="GO:0006508">
    <property type="term" value="P:proteolysis"/>
    <property type="evidence" value="ECO:0007669"/>
    <property type="project" value="InterPro"/>
</dbReference>
<feature type="domain" description="iHD-CE" evidence="4">
    <location>
        <begin position="256"/>
        <end position="618"/>
    </location>
</feature>
<dbReference type="InterPro" id="IPR029030">
    <property type="entry name" value="Caspase-like_dom_sf"/>
</dbReference>
<dbReference type="EMBL" id="AP023440">
    <property type="protein sequence ID" value="BCL31569.1"/>
    <property type="molecule type" value="Genomic_DNA"/>
</dbReference>
<feature type="domain" description="wHTH-Hsp90 Na associated" evidence="5">
    <location>
        <begin position="1689"/>
        <end position="1738"/>
    </location>
</feature>
<dbReference type="InterPro" id="IPR036890">
    <property type="entry name" value="HATPase_C_sf"/>
</dbReference>
<dbReference type="InterPro" id="IPR020575">
    <property type="entry name" value="Hsp90_N"/>
</dbReference>
<dbReference type="PRINTS" id="PR00775">
    <property type="entry name" value="HEATSHOCK90"/>
</dbReference>
<dbReference type="Proteomes" id="UP000516444">
    <property type="component" value="Chromosome"/>
</dbReference>
<evidence type="ECO:0000259" key="5">
    <source>
        <dbReference type="Pfam" id="PF24410"/>
    </source>
</evidence>
<dbReference type="Gene3D" id="3.30.565.10">
    <property type="entry name" value="Histidine kinase-like ATPase, C-terminal domain"/>
    <property type="match status" value="1"/>
</dbReference>
<name>A0A7G1P8D2_9ACTN</name>
<dbReference type="InterPro" id="IPR011600">
    <property type="entry name" value="Pept_C14_caspase"/>
</dbReference>
<feature type="region of interest" description="Disordered" evidence="2">
    <location>
        <begin position="1600"/>
        <end position="1623"/>
    </location>
</feature>
<feature type="domain" description="Peptidase C14 caspase" evidence="3">
    <location>
        <begin position="5"/>
        <end position="230"/>
    </location>
</feature>
<keyword evidence="1" id="KW-0175">Coiled coil</keyword>
<dbReference type="Pfam" id="PF00656">
    <property type="entry name" value="Peptidase_C14"/>
    <property type="match status" value="1"/>
</dbReference>
<dbReference type="Pfam" id="PF24410">
    <property type="entry name" value="wHTH-HSP90_Na-assoc"/>
    <property type="match status" value="1"/>
</dbReference>
<dbReference type="RefSeq" id="WP_190853401.1">
    <property type="nucleotide sequence ID" value="NZ_AP023440.1"/>
</dbReference>
<proteinExistence type="predicted"/>
<dbReference type="InterPro" id="IPR056506">
    <property type="entry name" value="iHD-CE"/>
</dbReference>
<evidence type="ECO:0000256" key="1">
    <source>
        <dbReference type="SAM" id="Coils"/>
    </source>
</evidence>
<organism evidence="6 7">
    <name type="scientific">Streptomyces aurantiacus</name>
    <dbReference type="NCBI Taxonomy" id="47760"/>
    <lineage>
        <taxon>Bacteria</taxon>
        <taxon>Bacillati</taxon>
        <taxon>Actinomycetota</taxon>
        <taxon>Actinomycetes</taxon>
        <taxon>Kitasatosporales</taxon>
        <taxon>Streptomycetaceae</taxon>
        <taxon>Streptomyces</taxon>
        <taxon>Streptomyces aurantiacus group</taxon>
    </lineage>
</organism>
<keyword evidence="7" id="KW-1185">Reference proteome</keyword>